<gene>
    <name evidence="1" type="ORF">SAMN05444340_107175</name>
</gene>
<evidence type="ECO:0000313" key="1">
    <source>
        <dbReference type="EMBL" id="SDY41988.1"/>
    </source>
</evidence>
<sequence length="90" mass="10012">MSDSDDDPDMILSKLSGSYMVDGIRLEVNILCVDPDQGWALEIVNEHGTSTTRDESFASEQDAWDEFIGTIEAEGPEAFFDEGESINRLH</sequence>
<evidence type="ECO:0000313" key="2">
    <source>
        <dbReference type="Proteomes" id="UP000199286"/>
    </source>
</evidence>
<dbReference type="AlphaFoldDB" id="A0A1H3JRJ6"/>
<name>A0A1H3JRJ6_9RHOB</name>
<organism evidence="1 2">
    <name type="scientific">Citreimonas salinaria</name>
    <dbReference type="NCBI Taxonomy" id="321339"/>
    <lineage>
        <taxon>Bacteria</taxon>
        <taxon>Pseudomonadati</taxon>
        <taxon>Pseudomonadota</taxon>
        <taxon>Alphaproteobacteria</taxon>
        <taxon>Rhodobacterales</taxon>
        <taxon>Roseobacteraceae</taxon>
        <taxon>Citreimonas</taxon>
    </lineage>
</organism>
<accession>A0A1H3JRJ6</accession>
<dbReference type="OrthoDB" id="7864523at2"/>
<dbReference type="RefSeq" id="WP_089883243.1">
    <property type="nucleotide sequence ID" value="NZ_FNPF01000007.1"/>
</dbReference>
<keyword evidence="2" id="KW-1185">Reference proteome</keyword>
<dbReference type="Proteomes" id="UP000199286">
    <property type="component" value="Unassembled WGS sequence"/>
</dbReference>
<reference evidence="1 2" key="1">
    <citation type="submission" date="2016-10" db="EMBL/GenBank/DDBJ databases">
        <authorList>
            <person name="de Groot N.N."/>
        </authorList>
    </citation>
    <scope>NUCLEOTIDE SEQUENCE [LARGE SCALE GENOMIC DNA]</scope>
    <source>
        <strain evidence="1 2">DSM 26880</strain>
    </source>
</reference>
<proteinExistence type="predicted"/>
<dbReference type="STRING" id="321339.SAMN05444340_107175"/>
<dbReference type="EMBL" id="FNPF01000007">
    <property type="protein sequence ID" value="SDY41988.1"/>
    <property type="molecule type" value="Genomic_DNA"/>
</dbReference>
<protein>
    <submittedName>
        <fullName evidence="1">Uncharacterized protein</fullName>
    </submittedName>
</protein>